<organism evidence="3 4">
    <name type="scientific">Aureococcus anophagefferens</name>
    <name type="common">Harmful bloom alga</name>
    <dbReference type="NCBI Taxonomy" id="44056"/>
    <lineage>
        <taxon>Eukaryota</taxon>
        <taxon>Sar</taxon>
        <taxon>Stramenopiles</taxon>
        <taxon>Ochrophyta</taxon>
        <taxon>Pelagophyceae</taxon>
        <taxon>Pelagomonadales</taxon>
        <taxon>Pelagomonadaceae</taxon>
        <taxon>Aureococcus</taxon>
    </lineage>
</organism>
<comment type="caution">
    <text evidence="3">The sequence shown here is derived from an EMBL/GenBank/DDBJ whole genome shotgun (WGS) entry which is preliminary data.</text>
</comment>
<evidence type="ECO:0000256" key="1">
    <source>
        <dbReference type="SAM" id="MobiDB-lite"/>
    </source>
</evidence>
<dbReference type="InterPro" id="IPR003347">
    <property type="entry name" value="JmjC_dom"/>
</dbReference>
<feature type="region of interest" description="Disordered" evidence="1">
    <location>
        <begin position="1"/>
        <end position="28"/>
    </location>
</feature>
<proteinExistence type="predicted"/>
<dbReference type="Gene3D" id="2.60.120.650">
    <property type="entry name" value="Cupin"/>
    <property type="match status" value="1"/>
</dbReference>
<dbReference type="EMBL" id="JBBJCI010000359">
    <property type="protein sequence ID" value="KAK7233515.1"/>
    <property type="molecule type" value="Genomic_DNA"/>
</dbReference>
<protein>
    <recommendedName>
        <fullName evidence="2">JmjC domain-containing protein</fullName>
    </recommendedName>
</protein>
<evidence type="ECO:0000259" key="2">
    <source>
        <dbReference type="PROSITE" id="PS51184"/>
    </source>
</evidence>
<feature type="compositionally biased region" description="Basic and acidic residues" evidence="1">
    <location>
        <begin position="321"/>
        <end position="334"/>
    </location>
</feature>
<dbReference type="Pfam" id="PF08007">
    <property type="entry name" value="JmjC_2"/>
    <property type="match status" value="1"/>
</dbReference>
<sequence>MDAGRARGAAASNTVDPQARGAAASHSVDPLALSALALTEWLRQRENGVSDETSGILRELRVEIDKVLAPPALTEEPAETQSQTGELLEAPPASARKRRRSASPRGGDAPRRGQLALERHEYGATYPAPDDHDAGDPVAVFRPTETVNASGAIETFLSQVVTEASDGGRPVFDVRCFDGDEGPWGEPAVFGGDDVATFMMGAPHRGTGYVVGYIGSQDLVTSMGAFYKGTPGGRVDDEPRWPPPGHMGKNLARDLQFFYSIGETDSQRARVPSSWRLSTRFVAAGRTHRDETCSILVVLEGKKTVCLWRTCAPRDPSSTSAEHDQSEQTDDPDLKLDLEAGDAVYIPKRVWHRITSVPKTLAFSLKVGQPRRRYRSTG</sequence>
<name>A0ABR1FMH0_AURAN</name>
<keyword evidence="4" id="KW-1185">Reference proteome</keyword>
<accession>A0ABR1FMH0</accession>
<reference evidence="3 4" key="1">
    <citation type="submission" date="2024-03" db="EMBL/GenBank/DDBJ databases">
        <title>Aureococcus anophagefferens CCMP1851 and Kratosvirus quantuckense: Draft genome of a second virus-susceptible host strain in the model system.</title>
        <authorList>
            <person name="Chase E."/>
            <person name="Truchon A.R."/>
            <person name="Schepens W."/>
            <person name="Wilhelm S.W."/>
        </authorList>
    </citation>
    <scope>NUCLEOTIDE SEQUENCE [LARGE SCALE GENOMIC DNA]</scope>
    <source>
        <strain evidence="3 4">CCMP1851</strain>
    </source>
</reference>
<feature type="region of interest" description="Disordered" evidence="1">
    <location>
        <begin position="314"/>
        <end position="334"/>
    </location>
</feature>
<evidence type="ECO:0000313" key="4">
    <source>
        <dbReference type="Proteomes" id="UP001363151"/>
    </source>
</evidence>
<feature type="region of interest" description="Disordered" evidence="1">
    <location>
        <begin position="71"/>
        <end position="114"/>
    </location>
</feature>
<dbReference type="PROSITE" id="PS51184">
    <property type="entry name" value="JMJC"/>
    <property type="match status" value="1"/>
</dbReference>
<feature type="domain" description="JmjC" evidence="2">
    <location>
        <begin position="231"/>
        <end position="378"/>
    </location>
</feature>
<dbReference type="SUPFAM" id="SSF51197">
    <property type="entry name" value="Clavaminate synthase-like"/>
    <property type="match status" value="1"/>
</dbReference>
<gene>
    <name evidence="3" type="ORF">SO694_00104066</name>
</gene>
<evidence type="ECO:0000313" key="3">
    <source>
        <dbReference type="EMBL" id="KAK7233515.1"/>
    </source>
</evidence>
<dbReference type="Proteomes" id="UP001363151">
    <property type="component" value="Unassembled WGS sequence"/>
</dbReference>